<dbReference type="AlphaFoldDB" id="A0AAW3T572"/>
<proteinExistence type="predicted"/>
<evidence type="ECO:0000313" key="1">
    <source>
        <dbReference type="EMBL" id="MBA8989920.1"/>
    </source>
</evidence>
<sequence>MTAETAQKLVLDKLITLAMVRSNKTYSNRILESGGC</sequence>
<evidence type="ECO:0000313" key="2">
    <source>
        <dbReference type="Proteomes" id="UP000590225"/>
    </source>
</evidence>
<accession>A0AAW3T572</accession>
<dbReference type="Proteomes" id="UP000590225">
    <property type="component" value="Unassembled WGS sequence"/>
</dbReference>
<organism evidence="1 2">
    <name type="scientific">Curtobacterium pusillum</name>
    <dbReference type="NCBI Taxonomy" id="69373"/>
    <lineage>
        <taxon>Bacteria</taxon>
        <taxon>Bacillati</taxon>
        <taxon>Actinomycetota</taxon>
        <taxon>Actinomycetes</taxon>
        <taxon>Micrococcales</taxon>
        <taxon>Microbacteriaceae</taxon>
        <taxon>Curtobacterium</taxon>
    </lineage>
</organism>
<protein>
    <submittedName>
        <fullName evidence="1">N-acetylmuramic acid 6-phosphate (MurNAc-6-P) etherase</fullName>
    </submittedName>
</protein>
<reference evidence="1 2" key="1">
    <citation type="submission" date="2020-07" db="EMBL/GenBank/DDBJ databases">
        <title>Above-ground endophytic microbial communities from plants in different locations in the United States.</title>
        <authorList>
            <person name="Frank C."/>
        </authorList>
    </citation>
    <scope>NUCLEOTIDE SEQUENCE [LARGE SCALE GENOMIC DNA]</scope>
    <source>
        <strain evidence="1 2">WPL5_2</strain>
    </source>
</reference>
<comment type="caution">
    <text evidence="1">The sequence shown here is derived from an EMBL/GenBank/DDBJ whole genome shotgun (WGS) entry which is preliminary data.</text>
</comment>
<name>A0AAW3T572_9MICO</name>
<gene>
    <name evidence="1" type="ORF">FHW23_001166</name>
</gene>
<dbReference type="EMBL" id="JACGXP010000002">
    <property type="protein sequence ID" value="MBA8989920.1"/>
    <property type="molecule type" value="Genomic_DNA"/>
</dbReference>